<evidence type="ECO:0000313" key="3">
    <source>
        <dbReference type="Proteomes" id="UP000231658"/>
    </source>
</evidence>
<dbReference type="AlphaFoldDB" id="A0A1C3RFV6"/>
<dbReference type="SUPFAM" id="SSF52266">
    <property type="entry name" value="SGNH hydrolase"/>
    <property type="match status" value="1"/>
</dbReference>
<protein>
    <recommendedName>
        <fullName evidence="4">AlgX/AlgJ SGNH hydrolase-like domain-containing protein</fullName>
    </recommendedName>
</protein>
<keyword evidence="1" id="KW-0472">Membrane</keyword>
<proteinExistence type="predicted"/>
<keyword evidence="1" id="KW-0812">Transmembrane</keyword>
<keyword evidence="1" id="KW-1133">Transmembrane helix</keyword>
<organism evidence="2 3">
    <name type="scientific">Candidatus Terasakiella magnetica</name>
    <dbReference type="NCBI Taxonomy" id="1867952"/>
    <lineage>
        <taxon>Bacteria</taxon>
        <taxon>Pseudomonadati</taxon>
        <taxon>Pseudomonadota</taxon>
        <taxon>Alphaproteobacteria</taxon>
        <taxon>Rhodospirillales</taxon>
        <taxon>Terasakiellaceae</taxon>
        <taxon>Terasakiella</taxon>
    </lineage>
</organism>
<evidence type="ECO:0000313" key="2">
    <source>
        <dbReference type="EMBL" id="SCA56183.1"/>
    </source>
</evidence>
<name>A0A1C3RFV6_9PROT</name>
<keyword evidence="3" id="KW-1185">Reference proteome</keyword>
<dbReference type="STRING" id="1867952.MTBPR1_20031"/>
<evidence type="ECO:0000256" key="1">
    <source>
        <dbReference type="SAM" id="Phobius"/>
    </source>
</evidence>
<accession>A0A1C3RFV6</accession>
<sequence length="370" mass="42750">MRIFKVTILNIFFLLLMLEGFSFVYFQLGLSISNYKPSYMSKAHDTESQWMTEYNDWGAWHKINGRANKERRCFGVDLIANSYGARDKERQKSSKDNRVVVLGDSFVEGYGVDQAKRFTDLLEAQSGVEYLNFGASGNFGPLQYSILYRDLARQFDHEQVVVAILPDNDFTDNDEVYWQKNDPKSYNLRYRPYWKKTSDGFETLYSVAKPTQEVTFAHYRKKATQGPSLKSKIQRYFWSYGVYREVRYISRGATLKAGTYSGYFDATQEQIESAKFYIKEIQSLAKGKRVSFFTIPRLADLKRLPSEKSDMVDQFKAFAIENDINYIDLAPYMSAAVKDVFSLFLPCDGHWSPLGHKVAADILKKQLALP</sequence>
<reference evidence="2 3" key="1">
    <citation type="submission" date="2016-07" db="EMBL/GenBank/DDBJ databases">
        <authorList>
            <person name="Lefevre C.T."/>
        </authorList>
    </citation>
    <scope>NUCLEOTIDE SEQUENCE [LARGE SCALE GENOMIC DNA]</scope>
    <source>
        <strain evidence="2">PR1</strain>
    </source>
</reference>
<dbReference type="Gene3D" id="3.40.50.1110">
    <property type="entry name" value="SGNH hydrolase"/>
    <property type="match status" value="1"/>
</dbReference>
<dbReference type="GO" id="GO:0016788">
    <property type="term" value="F:hydrolase activity, acting on ester bonds"/>
    <property type="evidence" value="ECO:0007669"/>
    <property type="project" value="UniProtKB-ARBA"/>
</dbReference>
<dbReference type="InterPro" id="IPR036514">
    <property type="entry name" value="SGNH_hydro_sf"/>
</dbReference>
<evidence type="ECO:0008006" key="4">
    <source>
        <dbReference type="Google" id="ProtNLM"/>
    </source>
</evidence>
<feature type="transmembrane region" description="Helical" evidence="1">
    <location>
        <begin position="7"/>
        <end position="28"/>
    </location>
</feature>
<dbReference type="Proteomes" id="UP000231658">
    <property type="component" value="Unassembled WGS sequence"/>
</dbReference>
<dbReference type="EMBL" id="FLYE01000012">
    <property type="protein sequence ID" value="SCA56183.1"/>
    <property type="molecule type" value="Genomic_DNA"/>
</dbReference>
<gene>
    <name evidence="2" type="ORF">MTBPR1_20031</name>
</gene>